<dbReference type="Proteomes" id="UP000279259">
    <property type="component" value="Unassembled WGS sequence"/>
</dbReference>
<dbReference type="CDD" id="cd07470">
    <property type="entry name" value="CYTH-like_mRNA_RTPase"/>
    <property type="match status" value="1"/>
</dbReference>
<evidence type="ECO:0000256" key="7">
    <source>
        <dbReference type="ARBA" id="ARBA00047740"/>
    </source>
</evidence>
<evidence type="ECO:0000256" key="6">
    <source>
        <dbReference type="ARBA" id="ARBA00023242"/>
    </source>
</evidence>
<dbReference type="GO" id="GO:0006370">
    <property type="term" value="P:7-methylguanosine mRNA capping"/>
    <property type="evidence" value="ECO:0007669"/>
    <property type="project" value="UniProtKB-UniRule"/>
</dbReference>
<keyword evidence="8" id="KW-0506">mRNA capping</keyword>
<evidence type="ECO:0000256" key="4">
    <source>
        <dbReference type="ARBA" id="ARBA00022664"/>
    </source>
</evidence>
<keyword evidence="12" id="KW-1185">Reference proteome</keyword>
<dbReference type="EC" id="3.6.1.74" evidence="8"/>
<dbReference type="Pfam" id="PF02940">
    <property type="entry name" value="mRNA_triPase"/>
    <property type="match status" value="1"/>
</dbReference>
<dbReference type="GO" id="GO:0140818">
    <property type="term" value="F:mRNA 5'-triphosphate monophosphatase activity"/>
    <property type="evidence" value="ECO:0007669"/>
    <property type="project" value="UniProtKB-EC"/>
</dbReference>
<dbReference type="InterPro" id="IPR033469">
    <property type="entry name" value="CYTH-like_dom_sf"/>
</dbReference>
<name>A0A427YG65_9TREE</name>
<dbReference type="EMBL" id="RSCD01000011">
    <property type="protein sequence ID" value="RSH90096.1"/>
    <property type="molecule type" value="Genomic_DNA"/>
</dbReference>
<dbReference type="SUPFAM" id="SSF55154">
    <property type="entry name" value="CYTH-like phosphatases"/>
    <property type="match status" value="1"/>
</dbReference>
<keyword evidence="4 8" id="KW-0507">mRNA processing</keyword>
<protein>
    <recommendedName>
        <fullName evidence="8">mRNA-capping enzyme subunit beta</fullName>
        <ecNumber evidence="8">3.6.1.74</ecNumber>
    </recommendedName>
    <alternativeName>
        <fullName evidence="8">mRNA 5'-phosphatase</fullName>
    </alternativeName>
    <alternativeName>
        <fullName evidence="8">mRNA 5'-triphosphate monophosphatase</fullName>
    </alternativeName>
</protein>
<reference evidence="11 12" key="1">
    <citation type="submission" date="2018-11" db="EMBL/GenBank/DDBJ databases">
        <title>Genome sequence of Saitozyma podzolica DSM 27192.</title>
        <authorList>
            <person name="Aliyu H."/>
            <person name="Gorte O."/>
            <person name="Ochsenreither K."/>
        </authorList>
    </citation>
    <scope>NUCLEOTIDE SEQUENCE [LARGE SCALE GENOMIC DNA]</scope>
    <source>
        <strain evidence="11 12">DSM 27192</strain>
    </source>
</reference>
<evidence type="ECO:0000256" key="3">
    <source>
        <dbReference type="ARBA" id="ARBA00006345"/>
    </source>
</evidence>
<dbReference type="InterPro" id="IPR037009">
    <property type="entry name" value="mRNA_triPase_Cet1_sf"/>
</dbReference>
<gene>
    <name evidence="11" type="primary">CET1</name>
    <name evidence="11" type="ORF">EHS25_001429</name>
</gene>
<comment type="caution">
    <text evidence="11">The sequence shown here is derived from an EMBL/GenBank/DDBJ whole genome shotgun (WGS) entry which is preliminary data.</text>
</comment>
<feature type="compositionally biased region" description="Basic and acidic residues" evidence="9">
    <location>
        <begin position="40"/>
        <end position="50"/>
    </location>
</feature>
<dbReference type="AlphaFoldDB" id="A0A427YG65"/>
<evidence type="ECO:0000256" key="5">
    <source>
        <dbReference type="ARBA" id="ARBA00022801"/>
    </source>
</evidence>
<keyword evidence="5 8" id="KW-0378">Hydrolase</keyword>
<dbReference type="STRING" id="1890683.A0A427YG65"/>
<comment type="function">
    <text evidence="8">First step of mRNA capping. Converts the 5'-triphosphate end of a nascent mRNA chain into a diphosphate end.</text>
</comment>
<evidence type="ECO:0000259" key="10">
    <source>
        <dbReference type="Pfam" id="PF02940"/>
    </source>
</evidence>
<sequence>MSAAHRSYPGTDEEGYTEYQEGQDPYGSTEGADRGEDDERAQRSWPREEAEAGPSRKRPREEDHSENGHGQGRGHPPPSNPPLPGGPHHGGGIRPDMPIIPSIFGIAPRNPFTRTVGEFIMNHARGRENVEIEIKLGVLMSMPDPSGQSHRIRLPALSEMIMPTDFQLGPFRADMTKQQNQSLNNLLNSAAQSSLSSPFPVRFSRARQIDSFYDGSGGGKIRVSRDRAGQVIPNGVIRKRRLGDLNITCPGEALDFRVSVNTEDPCDMPRGEPIFSREKDRACYLHQLVEVDLTVVTARPHETAKPTVSFEIEIEVVDVPTLVLEGEKEERGEDNRFDEMLQSCLDTARMLIRNVG</sequence>
<evidence type="ECO:0000313" key="12">
    <source>
        <dbReference type="Proteomes" id="UP000279259"/>
    </source>
</evidence>
<feature type="domain" description="mRNA triphosphatase Cet1-like" evidence="10">
    <location>
        <begin position="110"/>
        <end position="316"/>
    </location>
</feature>
<dbReference type="Gene3D" id="3.20.100.10">
    <property type="entry name" value="mRNA triphosphatase Cet1-like"/>
    <property type="match status" value="1"/>
</dbReference>
<proteinExistence type="inferred from homology"/>
<evidence type="ECO:0000313" key="11">
    <source>
        <dbReference type="EMBL" id="RSH90096.1"/>
    </source>
</evidence>
<comment type="similarity">
    <text evidence="3 8">Belongs to the fungal TPase family.</text>
</comment>
<dbReference type="InterPro" id="IPR040343">
    <property type="entry name" value="Cet1/Ctl1"/>
</dbReference>
<accession>A0A427YG65</accession>
<evidence type="ECO:0000256" key="9">
    <source>
        <dbReference type="SAM" id="MobiDB-lite"/>
    </source>
</evidence>
<dbReference type="GO" id="GO:0004651">
    <property type="term" value="F:polynucleotide 5'-phosphatase activity"/>
    <property type="evidence" value="ECO:0007669"/>
    <property type="project" value="UniProtKB-UniRule"/>
</dbReference>
<comment type="subunit">
    <text evidence="8">Heterodimer. The mRNA-capping enzyme is composed of two separate chains alpha and beta, respectively a mRNA guanylyltransferase and an mRNA 5'-triphosphate monophosphatase.</text>
</comment>
<dbReference type="OrthoDB" id="272147at2759"/>
<feature type="compositionally biased region" description="Pro residues" evidence="9">
    <location>
        <begin position="75"/>
        <end position="85"/>
    </location>
</feature>
<evidence type="ECO:0000256" key="8">
    <source>
        <dbReference type="RuleBase" id="RU367053"/>
    </source>
</evidence>
<evidence type="ECO:0000256" key="2">
    <source>
        <dbReference type="ARBA" id="ARBA00004123"/>
    </source>
</evidence>
<dbReference type="PANTHER" id="PTHR28118:SF1">
    <property type="entry name" value="POLYNUCLEOTIDE 5'-TRIPHOSPHATASE CTL1-RELATED"/>
    <property type="match status" value="1"/>
</dbReference>
<keyword evidence="6 8" id="KW-0539">Nucleus</keyword>
<feature type="region of interest" description="Disordered" evidence="9">
    <location>
        <begin position="1"/>
        <end position="100"/>
    </location>
</feature>
<dbReference type="GO" id="GO:0031533">
    <property type="term" value="C:mRNA capping enzyme complex"/>
    <property type="evidence" value="ECO:0007669"/>
    <property type="project" value="UniProtKB-UniRule"/>
</dbReference>
<comment type="subcellular location">
    <subcellularLocation>
        <location evidence="2 8">Nucleus</location>
    </subcellularLocation>
</comment>
<dbReference type="PANTHER" id="PTHR28118">
    <property type="entry name" value="POLYNUCLEOTIDE 5'-TRIPHOSPHATASE-RELATED"/>
    <property type="match status" value="1"/>
</dbReference>
<dbReference type="InterPro" id="IPR004206">
    <property type="entry name" value="mRNA_triPase_Cet1"/>
</dbReference>
<organism evidence="11 12">
    <name type="scientific">Saitozyma podzolica</name>
    <dbReference type="NCBI Taxonomy" id="1890683"/>
    <lineage>
        <taxon>Eukaryota</taxon>
        <taxon>Fungi</taxon>
        <taxon>Dikarya</taxon>
        <taxon>Basidiomycota</taxon>
        <taxon>Agaricomycotina</taxon>
        <taxon>Tremellomycetes</taxon>
        <taxon>Tremellales</taxon>
        <taxon>Trimorphomycetaceae</taxon>
        <taxon>Saitozyma</taxon>
    </lineage>
</organism>
<evidence type="ECO:0000256" key="1">
    <source>
        <dbReference type="ARBA" id="ARBA00001946"/>
    </source>
</evidence>
<comment type="cofactor">
    <cofactor evidence="1 8">
        <name>Mg(2+)</name>
        <dbReference type="ChEBI" id="CHEBI:18420"/>
    </cofactor>
</comment>
<comment type="catalytic activity">
    <reaction evidence="7">
        <text>a 5'-end triphospho-ribonucleoside in mRNA + H2O = a 5'-end diphospho-ribonucleoside in mRNA + phosphate + H(+)</text>
        <dbReference type="Rhea" id="RHEA:67004"/>
        <dbReference type="Rhea" id="RHEA-COMP:17164"/>
        <dbReference type="Rhea" id="RHEA-COMP:17165"/>
        <dbReference type="ChEBI" id="CHEBI:15377"/>
        <dbReference type="ChEBI" id="CHEBI:15378"/>
        <dbReference type="ChEBI" id="CHEBI:43474"/>
        <dbReference type="ChEBI" id="CHEBI:167616"/>
        <dbReference type="ChEBI" id="CHEBI:167618"/>
        <dbReference type="EC" id="3.6.1.74"/>
    </reaction>
    <physiologicalReaction direction="left-to-right" evidence="7">
        <dbReference type="Rhea" id="RHEA:67005"/>
    </physiologicalReaction>
</comment>